<evidence type="ECO:0000256" key="6">
    <source>
        <dbReference type="ARBA" id="ARBA00022694"/>
    </source>
</evidence>
<dbReference type="AlphaFoldDB" id="A0A1G2U476"/>
<dbReference type="PANTHER" id="PTHR11082">
    <property type="entry name" value="TRNA-DIHYDROURIDINE SYNTHASE"/>
    <property type="match status" value="1"/>
</dbReference>
<comment type="function">
    <text evidence="2 12">Catalyzes the synthesis of 5,6-dihydrouridine (D), a modified base found in the D-loop of most tRNAs, via the reduction of the C5-C6 double bond in target uridines.</text>
</comment>
<evidence type="ECO:0000256" key="1">
    <source>
        <dbReference type="ARBA" id="ARBA00001917"/>
    </source>
</evidence>
<dbReference type="Gene3D" id="3.20.20.70">
    <property type="entry name" value="Aldolase class I"/>
    <property type="match status" value="1"/>
</dbReference>
<proteinExistence type="inferred from homology"/>
<organism evidence="16 17">
    <name type="scientific">Candidatus Zambryskibacteria bacterium RIFCSPLOWO2_01_FULL_43_17</name>
    <dbReference type="NCBI Taxonomy" id="1802760"/>
    <lineage>
        <taxon>Bacteria</taxon>
        <taxon>Candidatus Zambryskiibacteriota</taxon>
    </lineage>
</organism>
<dbReference type="Pfam" id="PF01207">
    <property type="entry name" value="Dus"/>
    <property type="match status" value="1"/>
</dbReference>
<dbReference type="InterPro" id="IPR024036">
    <property type="entry name" value="tRNA-dHydroUridine_Synthase_C"/>
</dbReference>
<keyword evidence="9 12" id="KW-0560">Oxidoreductase</keyword>
<evidence type="ECO:0000256" key="14">
    <source>
        <dbReference type="PIRSR" id="PIRSR006621-2"/>
    </source>
</evidence>
<dbReference type="Proteomes" id="UP000179283">
    <property type="component" value="Unassembled WGS sequence"/>
</dbReference>
<evidence type="ECO:0000256" key="11">
    <source>
        <dbReference type="ARBA" id="ARBA00048802"/>
    </source>
</evidence>
<evidence type="ECO:0000256" key="10">
    <source>
        <dbReference type="ARBA" id="ARBA00048205"/>
    </source>
</evidence>
<evidence type="ECO:0000256" key="2">
    <source>
        <dbReference type="ARBA" id="ARBA00002790"/>
    </source>
</evidence>
<comment type="caution">
    <text evidence="16">The sequence shown here is derived from an EMBL/GenBank/DDBJ whole genome shotgun (WGS) entry which is preliminary data.</text>
</comment>
<evidence type="ECO:0000256" key="3">
    <source>
        <dbReference type="ARBA" id="ARBA00022555"/>
    </source>
</evidence>
<evidence type="ECO:0000256" key="4">
    <source>
        <dbReference type="ARBA" id="ARBA00022630"/>
    </source>
</evidence>
<comment type="catalytic activity">
    <reaction evidence="11">
        <text>a 5,6-dihydrouridine in tRNA + NAD(+) = a uridine in tRNA + NADH + H(+)</text>
        <dbReference type="Rhea" id="RHEA:54452"/>
        <dbReference type="Rhea" id="RHEA-COMP:13339"/>
        <dbReference type="Rhea" id="RHEA-COMP:13887"/>
        <dbReference type="ChEBI" id="CHEBI:15378"/>
        <dbReference type="ChEBI" id="CHEBI:57540"/>
        <dbReference type="ChEBI" id="CHEBI:57945"/>
        <dbReference type="ChEBI" id="CHEBI:65315"/>
        <dbReference type="ChEBI" id="CHEBI:74443"/>
    </reaction>
</comment>
<gene>
    <name evidence="16" type="ORF">A2920_03335</name>
</gene>
<dbReference type="EMBL" id="MHWD01000011">
    <property type="protein sequence ID" value="OHB04314.1"/>
    <property type="molecule type" value="Genomic_DNA"/>
</dbReference>
<dbReference type="PANTHER" id="PTHR11082:SF25">
    <property type="entry name" value="DUS-LIKE FMN-BINDING DOMAIN-CONTAINING PROTEIN"/>
    <property type="match status" value="1"/>
</dbReference>
<dbReference type="InterPro" id="IPR013785">
    <property type="entry name" value="Aldolase_TIM"/>
</dbReference>
<evidence type="ECO:0000256" key="13">
    <source>
        <dbReference type="PIRSR" id="PIRSR006621-1"/>
    </source>
</evidence>
<keyword evidence="4 12" id="KW-0285">Flavoprotein</keyword>
<dbReference type="CDD" id="cd02801">
    <property type="entry name" value="DUS_like_FMN"/>
    <property type="match status" value="1"/>
</dbReference>
<comment type="similarity">
    <text evidence="12">Belongs to the dus family.</text>
</comment>
<keyword evidence="5 12" id="KW-0288">FMN</keyword>
<dbReference type="GO" id="GO:0017150">
    <property type="term" value="F:tRNA dihydrouridine synthase activity"/>
    <property type="evidence" value="ECO:0007669"/>
    <property type="project" value="InterPro"/>
</dbReference>
<dbReference type="PROSITE" id="PS01136">
    <property type="entry name" value="UPF0034"/>
    <property type="match status" value="1"/>
</dbReference>
<feature type="binding site" evidence="14">
    <location>
        <position position="150"/>
    </location>
    <ligand>
        <name>FMN</name>
        <dbReference type="ChEBI" id="CHEBI:58210"/>
    </ligand>
</feature>
<feature type="active site" description="Proton donor" evidence="13">
    <location>
        <position position="110"/>
    </location>
</feature>
<feature type="binding site" evidence="14">
    <location>
        <position position="178"/>
    </location>
    <ligand>
        <name>FMN</name>
        <dbReference type="ChEBI" id="CHEBI:58210"/>
    </ligand>
</feature>
<dbReference type="EC" id="1.3.1.-" evidence="12"/>
<dbReference type="PIRSF" id="PIRSF006621">
    <property type="entry name" value="Dus"/>
    <property type="match status" value="1"/>
</dbReference>
<evidence type="ECO:0000256" key="9">
    <source>
        <dbReference type="ARBA" id="ARBA00023002"/>
    </source>
</evidence>
<dbReference type="InterPro" id="IPR035587">
    <property type="entry name" value="DUS-like_FMN-bd"/>
</dbReference>
<accession>A0A1G2U476</accession>
<dbReference type="GO" id="GO:0050660">
    <property type="term" value="F:flavin adenine dinucleotide binding"/>
    <property type="evidence" value="ECO:0007669"/>
    <property type="project" value="InterPro"/>
</dbReference>
<evidence type="ECO:0000313" key="17">
    <source>
        <dbReference type="Proteomes" id="UP000179283"/>
    </source>
</evidence>
<dbReference type="Gene3D" id="1.10.1200.80">
    <property type="entry name" value="Putative flavin oxidoreducatase, domain 2"/>
    <property type="match status" value="1"/>
</dbReference>
<keyword evidence="7" id="KW-0521">NADP</keyword>
<comment type="cofactor">
    <cofactor evidence="1 12 14">
        <name>FMN</name>
        <dbReference type="ChEBI" id="CHEBI:58210"/>
    </cofactor>
</comment>
<evidence type="ECO:0000256" key="7">
    <source>
        <dbReference type="ARBA" id="ARBA00022857"/>
    </source>
</evidence>
<comment type="catalytic activity">
    <reaction evidence="10">
        <text>a 5,6-dihydrouridine in tRNA + NADP(+) = a uridine in tRNA + NADPH + H(+)</text>
        <dbReference type="Rhea" id="RHEA:23624"/>
        <dbReference type="Rhea" id="RHEA-COMP:13339"/>
        <dbReference type="Rhea" id="RHEA-COMP:13887"/>
        <dbReference type="ChEBI" id="CHEBI:15378"/>
        <dbReference type="ChEBI" id="CHEBI:57783"/>
        <dbReference type="ChEBI" id="CHEBI:58349"/>
        <dbReference type="ChEBI" id="CHEBI:65315"/>
        <dbReference type="ChEBI" id="CHEBI:74443"/>
    </reaction>
</comment>
<reference evidence="16 17" key="1">
    <citation type="journal article" date="2016" name="Nat. Commun.">
        <title>Thousands of microbial genomes shed light on interconnected biogeochemical processes in an aquifer system.</title>
        <authorList>
            <person name="Anantharaman K."/>
            <person name="Brown C.T."/>
            <person name="Hug L.A."/>
            <person name="Sharon I."/>
            <person name="Castelle C.J."/>
            <person name="Probst A.J."/>
            <person name="Thomas B.C."/>
            <person name="Singh A."/>
            <person name="Wilkins M.J."/>
            <person name="Karaoz U."/>
            <person name="Brodie E.L."/>
            <person name="Williams K.H."/>
            <person name="Hubbard S.S."/>
            <person name="Banfield J.F."/>
        </authorList>
    </citation>
    <scope>NUCLEOTIDE SEQUENCE [LARGE SCALE GENOMIC DNA]</scope>
</reference>
<keyword evidence="8" id="KW-0694">RNA-binding</keyword>
<evidence type="ECO:0000256" key="5">
    <source>
        <dbReference type="ARBA" id="ARBA00022643"/>
    </source>
</evidence>
<evidence type="ECO:0000259" key="15">
    <source>
        <dbReference type="Pfam" id="PF01207"/>
    </source>
</evidence>
<dbReference type="InterPro" id="IPR018517">
    <property type="entry name" value="tRNA_hU_synthase_CS"/>
</dbReference>
<dbReference type="GO" id="GO:0000049">
    <property type="term" value="F:tRNA binding"/>
    <property type="evidence" value="ECO:0007669"/>
    <property type="project" value="UniProtKB-KW"/>
</dbReference>
<evidence type="ECO:0000256" key="8">
    <source>
        <dbReference type="ARBA" id="ARBA00022884"/>
    </source>
</evidence>
<keyword evidence="3" id="KW-0820">tRNA-binding</keyword>
<protein>
    <recommendedName>
        <fullName evidence="12">tRNA-dihydrouridine synthase</fullName>
        <ecNumber evidence="12">1.3.1.-</ecNumber>
    </recommendedName>
</protein>
<sequence>MNFWDRLSKPILALAPLADVTDSAFRRLIAKYSKVPGGIPYVTWTEFVSADGLVRAPEEGRKKLMKGFEYSQSERPIVAQLFSGRPEMMEEAAKLVESLGFDGLDINMGCPDRSIEKSGAGAALIKNPKLAREIIRAAKRGAPSLPVSVKTRLGYNKDELEAWLPELLAEEPAVITVHARTRKEMSLVPARWERVKRAVEIRDKFGSKTLVLGNGDVPDPETGLALCEETGADGAMLGRAIFGTPNLFAHSAELAYGQERIDVRKTLEILLEHTKLFDELLGDTKNFAIMKKHFKAYVASFPGSSELRSKLMETVEASEVETIILSFLNK</sequence>
<feature type="binding site" evidence="14">
    <location>
        <position position="80"/>
    </location>
    <ligand>
        <name>FMN</name>
        <dbReference type="ChEBI" id="CHEBI:58210"/>
    </ligand>
</feature>
<dbReference type="SUPFAM" id="SSF51395">
    <property type="entry name" value="FMN-linked oxidoreductases"/>
    <property type="match status" value="1"/>
</dbReference>
<feature type="binding site" evidence="14">
    <location>
        <begin position="238"/>
        <end position="239"/>
    </location>
    <ligand>
        <name>FMN</name>
        <dbReference type="ChEBI" id="CHEBI:58210"/>
    </ligand>
</feature>
<name>A0A1G2U476_9BACT</name>
<evidence type="ECO:0000313" key="16">
    <source>
        <dbReference type="EMBL" id="OHB04314.1"/>
    </source>
</evidence>
<keyword evidence="6 12" id="KW-0819">tRNA processing</keyword>
<feature type="domain" description="DUS-like FMN-binding" evidence="15">
    <location>
        <begin position="14"/>
        <end position="320"/>
    </location>
</feature>
<dbReference type="InterPro" id="IPR001269">
    <property type="entry name" value="DUS_fam"/>
</dbReference>
<evidence type="ECO:0000256" key="12">
    <source>
        <dbReference type="PIRNR" id="PIRNR006621"/>
    </source>
</evidence>
<keyword evidence="14" id="KW-0547">Nucleotide-binding</keyword>